<dbReference type="Gene3D" id="1.10.10.10">
    <property type="entry name" value="Winged helix-like DNA-binding domain superfamily/Winged helix DNA-binding domain"/>
    <property type="match status" value="1"/>
</dbReference>
<dbReference type="SUPFAM" id="SSF88659">
    <property type="entry name" value="Sigma3 and sigma4 domains of RNA polymerase sigma factors"/>
    <property type="match status" value="1"/>
</dbReference>
<evidence type="ECO:0000256" key="1">
    <source>
        <dbReference type="ARBA" id="ARBA00010641"/>
    </source>
</evidence>
<evidence type="ECO:0000256" key="4">
    <source>
        <dbReference type="ARBA" id="ARBA00023163"/>
    </source>
</evidence>
<dbReference type="PANTHER" id="PTHR43133:SF39">
    <property type="entry name" value="SIMILAR TO RNA POLYMERASE SIGMA-E FACTOR"/>
    <property type="match status" value="1"/>
</dbReference>
<dbReference type="InterPro" id="IPR036388">
    <property type="entry name" value="WH-like_DNA-bd_sf"/>
</dbReference>
<comment type="similarity">
    <text evidence="1">Belongs to the sigma-70 factor family. ECF subfamily.</text>
</comment>
<dbReference type="Pfam" id="PF07638">
    <property type="entry name" value="Sigma70_ECF"/>
    <property type="match status" value="1"/>
</dbReference>
<keyword evidence="3" id="KW-0731">Sigma factor</keyword>
<accession>A0ABY6BKB7</accession>
<feature type="domain" description="RNA polymerase sigma-70 ECF-like HTH" evidence="5">
    <location>
        <begin position="1"/>
        <end position="180"/>
    </location>
</feature>
<dbReference type="InterPro" id="IPR011517">
    <property type="entry name" value="RNA_pol_sigma70_ECF-like"/>
</dbReference>
<dbReference type="Gene3D" id="1.10.1740.10">
    <property type="match status" value="1"/>
</dbReference>
<protein>
    <submittedName>
        <fullName evidence="6">ECF-type sigma factor</fullName>
    </submittedName>
</protein>
<keyword evidence="2" id="KW-0805">Transcription regulation</keyword>
<dbReference type="SUPFAM" id="SSF88946">
    <property type="entry name" value="Sigma2 domain of RNA polymerase sigma factors"/>
    <property type="match status" value="1"/>
</dbReference>
<dbReference type="EMBL" id="CP104694">
    <property type="protein sequence ID" value="UXI70458.1"/>
    <property type="molecule type" value="Genomic_DNA"/>
</dbReference>
<keyword evidence="4" id="KW-0804">Transcription</keyword>
<evidence type="ECO:0000313" key="7">
    <source>
        <dbReference type="Proteomes" id="UP001064632"/>
    </source>
</evidence>
<dbReference type="NCBIfam" id="TIGR02937">
    <property type="entry name" value="sigma70-ECF"/>
    <property type="match status" value="1"/>
</dbReference>
<dbReference type="InterPro" id="IPR039425">
    <property type="entry name" value="RNA_pol_sigma-70-like"/>
</dbReference>
<organism evidence="6 7">
    <name type="scientific">Tahibacter amnicola</name>
    <dbReference type="NCBI Taxonomy" id="2976241"/>
    <lineage>
        <taxon>Bacteria</taxon>
        <taxon>Pseudomonadati</taxon>
        <taxon>Pseudomonadota</taxon>
        <taxon>Gammaproteobacteria</taxon>
        <taxon>Lysobacterales</taxon>
        <taxon>Rhodanobacteraceae</taxon>
        <taxon>Tahibacter</taxon>
    </lineage>
</organism>
<dbReference type="InterPro" id="IPR053812">
    <property type="entry name" value="HTH_Sigma70_ECF-like"/>
</dbReference>
<dbReference type="Proteomes" id="UP001064632">
    <property type="component" value="Chromosome"/>
</dbReference>
<dbReference type="InterPro" id="IPR013325">
    <property type="entry name" value="RNA_pol_sigma_r2"/>
</dbReference>
<gene>
    <name evidence="6" type="ORF">N4264_12725</name>
</gene>
<dbReference type="InterPro" id="IPR013324">
    <property type="entry name" value="RNA_pol_sigma_r3/r4-like"/>
</dbReference>
<proteinExistence type="inferred from homology"/>
<keyword evidence="7" id="KW-1185">Reference proteome</keyword>
<sequence>MSEITVLLDRARSGDGNAWDEVVEILYSDLKRIARGTLGSAPGNTLGATGLVHECYERLVRSGIDGVRDRSHLLAIAARAMRQILINRARDRVTAKRGGGACHYSYSDDDAARDTEAEDLLAVETAMQALESSDPRLARIVECRVFAGMSEPETAEALQLSLRTVQRLWQVARDALRQNLAELP</sequence>
<reference evidence="6" key="1">
    <citation type="submission" date="2022-09" db="EMBL/GenBank/DDBJ databases">
        <title>Tahibacter sp. nov., isolated from a fresh water.</title>
        <authorList>
            <person name="Baek J.H."/>
            <person name="Lee J.K."/>
            <person name="Kim J.M."/>
            <person name="Jeon C.O."/>
        </authorList>
    </citation>
    <scope>NUCLEOTIDE SEQUENCE</scope>
    <source>
        <strain evidence="6">W38</strain>
    </source>
</reference>
<dbReference type="InterPro" id="IPR014284">
    <property type="entry name" value="RNA_pol_sigma-70_dom"/>
</dbReference>
<dbReference type="NCBIfam" id="TIGR02999">
    <property type="entry name" value="Sig-70_X6"/>
    <property type="match status" value="1"/>
</dbReference>
<evidence type="ECO:0000256" key="2">
    <source>
        <dbReference type="ARBA" id="ARBA00023015"/>
    </source>
</evidence>
<name>A0ABY6BKB7_9GAMM</name>
<evidence type="ECO:0000256" key="3">
    <source>
        <dbReference type="ARBA" id="ARBA00023082"/>
    </source>
</evidence>
<evidence type="ECO:0000313" key="6">
    <source>
        <dbReference type="EMBL" id="UXI70458.1"/>
    </source>
</evidence>
<evidence type="ECO:0000259" key="5">
    <source>
        <dbReference type="Pfam" id="PF07638"/>
    </source>
</evidence>
<dbReference type="RefSeq" id="WP_261697406.1">
    <property type="nucleotide sequence ID" value="NZ_CP104694.1"/>
</dbReference>
<dbReference type="PANTHER" id="PTHR43133">
    <property type="entry name" value="RNA POLYMERASE ECF-TYPE SIGMA FACTO"/>
    <property type="match status" value="1"/>
</dbReference>